<dbReference type="PANTHER" id="PTHR39340:SF1">
    <property type="entry name" value="SULFOFRUCTOSEPHOSPHATE ALDOLASE"/>
    <property type="match status" value="1"/>
</dbReference>
<dbReference type="Pfam" id="PF01791">
    <property type="entry name" value="DeoC"/>
    <property type="match status" value="1"/>
</dbReference>
<evidence type="ECO:0000313" key="4">
    <source>
        <dbReference type="Proteomes" id="UP001174210"/>
    </source>
</evidence>
<dbReference type="RefSeq" id="WP_301219201.1">
    <property type="nucleotide sequence ID" value="NZ_JAROCB010000003.1"/>
</dbReference>
<evidence type="ECO:0000313" key="3">
    <source>
        <dbReference type="EMBL" id="MDN4597871.1"/>
    </source>
</evidence>
<sequence>MTDTASRPALDLDAIARPSGALAMVAMDQRESLRHMFDLAGAGRPGDDVLIRFKLDVAEALGPLASGFLIDRHYGFEAVRDVLPAGTGLILAADDLTQEDGGPVEETALDEVVLTQTDLDGVAALKLLVIWRRDAKREQRVRLVERFVAECSARGVLSVLEPVVRATPEELDAGTWELDEAIREAAAELSPSGQSLYKVQVPMSGTGDAAQQREASERLNAAITGPWVVLSQGVDRPAFLPAVEAACRAGASGFLAGRALWSDVVGRDDVPSALREPSVPRLEALIEVVDREARPWREAR</sequence>
<proteinExistence type="inferred from homology"/>
<evidence type="ECO:0008006" key="5">
    <source>
        <dbReference type="Google" id="ProtNLM"/>
    </source>
</evidence>
<evidence type="ECO:0000256" key="2">
    <source>
        <dbReference type="ARBA" id="ARBA00023239"/>
    </source>
</evidence>
<dbReference type="EMBL" id="JAROCB010000003">
    <property type="protein sequence ID" value="MDN4597871.1"/>
    <property type="molecule type" value="Genomic_DNA"/>
</dbReference>
<reference evidence="3" key="1">
    <citation type="submission" date="2023-03" db="EMBL/GenBank/DDBJ databases">
        <title>MT1 and MT2 Draft Genomes of Novel Species.</title>
        <authorList>
            <person name="Venkateswaran K."/>
        </authorList>
    </citation>
    <scope>NUCLEOTIDE SEQUENCE</scope>
    <source>
        <strain evidence="3">F6_8S_P_1A</strain>
    </source>
</reference>
<dbReference type="PANTHER" id="PTHR39340">
    <property type="entry name" value="SULFOFRUCTOSEPHOSPHATE ALDOLASE"/>
    <property type="match status" value="1"/>
</dbReference>
<dbReference type="Gene3D" id="3.20.20.70">
    <property type="entry name" value="Aldolase class I"/>
    <property type="match status" value="1"/>
</dbReference>
<gene>
    <name evidence="3" type="ORF">P5G59_12020</name>
</gene>
<comment type="similarity">
    <text evidence="1">Belongs to the aldolase LacD family.</text>
</comment>
<organism evidence="3 4">
    <name type="scientific">Leifsonia virtsii</name>
    <dbReference type="NCBI Taxonomy" id="3035915"/>
    <lineage>
        <taxon>Bacteria</taxon>
        <taxon>Bacillati</taxon>
        <taxon>Actinomycetota</taxon>
        <taxon>Actinomycetes</taxon>
        <taxon>Micrococcales</taxon>
        <taxon>Microbacteriaceae</taxon>
        <taxon>Leifsonia</taxon>
    </lineage>
</organism>
<dbReference type="Proteomes" id="UP001174210">
    <property type="component" value="Unassembled WGS sequence"/>
</dbReference>
<name>A0ABT8IZQ0_9MICO</name>
<dbReference type="SMART" id="SM01133">
    <property type="entry name" value="DeoC"/>
    <property type="match status" value="1"/>
</dbReference>
<evidence type="ECO:0000256" key="1">
    <source>
        <dbReference type="ARBA" id="ARBA00008679"/>
    </source>
</evidence>
<keyword evidence="4" id="KW-1185">Reference proteome</keyword>
<accession>A0ABT8IZQ0</accession>
<dbReference type="SUPFAM" id="SSF51569">
    <property type="entry name" value="Aldolase"/>
    <property type="match status" value="1"/>
</dbReference>
<comment type="caution">
    <text evidence="3">The sequence shown here is derived from an EMBL/GenBank/DDBJ whole genome shotgun (WGS) entry which is preliminary data.</text>
</comment>
<dbReference type="InterPro" id="IPR050552">
    <property type="entry name" value="LacD_aldolase"/>
</dbReference>
<protein>
    <recommendedName>
        <fullName evidence="5">Sulfofructosephosphate aldolase</fullName>
    </recommendedName>
</protein>
<keyword evidence="2" id="KW-0456">Lyase</keyword>
<dbReference type="InterPro" id="IPR013785">
    <property type="entry name" value="Aldolase_TIM"/>
</dbReference>
<dbReference type="InterPro" id="IPR002915">
    <property type="entry name" value="DeoC/FbaB/LacD_aldolase"/>
</dbReference>